<dbReference type="Gene3D" id="1.10.150.240">
    <property type="entry name" value="Putative phosphatase, domain 2"/>
    <property type="match status" value="1"/>
</dbReference>
<dbReference type="SFLD" id="SFLDS00003">
    <property type="entry name" value="Haloacid_Dehalogenase"/>
    <property type="match status" value="1"/>
</dbReference>
<name>A0A517N6M9_9BACT</name>
<organism evidence="1 2">
    <name type="scientific">Rubripirellula lacrimiformis</name>
    <dbReference type="NCBI Taxonomy" id="1930273"/>
    <lineage>
        <taxon>Bacteria</taxon>
        <taxon>Pseudomonadati</taxon>
        <taxon>Planctomycetota</taxon>
        <taxon>Planctomycetia</taxon>
        <taxon>Pirellulales</taxon>
        <taxon>Pirellulaceae</taxon>
        <taxon>Rubripirellula</taxon>
    </lineage>
</organism>
<dbReference type="AlphaFoldDB" id="A0A517N6M9"/>
<gene>
    <name evidence="1" type="primary">yihX</name>
    <name evidence="1" type="ORF">K227x_11480</name>
</gene>
<dbReference type="RefSeq" id="WP_145168583.1">
    <property type="nucleotide sequence ID" value="NZ_CP036525.1"/>
</dbReference>
<dbReference type="SUPFAM" id="SSF56784">
    <property type="entry name" value="HAD-like"/>
    <property type="match status" value="1"/>
</dbReference>
<reference evidence="1 2" key="1">
    <citation type="submission" date="2019-02" db="EMBL/GenBank/DDBJ databases">
        <title>Deep-cultivation of Planctomycetes and their phenomic and genomic characterization uncovers novel biology.</title>
        <authorList>
            <person name="Wiegand S."/>
            <person name="Jogler M."/>
            <person name="Boedeker C."/>
            <person name="Pinto D."/>
            <person name="Vollmers J."/>
            <person name="Rivas-Marin E."/>
            <person name="Kohn T."/>
            <person name="Peeters S.H."/>
            <person name="Heuer A."/>
            <person name="Rast P."/>
            <person name="Oberbeckmann S."/>
            <person name="Bunk B."/>
            <person name="Jeske O."/>
            <person name="Meyerdierks A."/>
            <person name="Storesund J.E."/>
            <person name="Kallscheuer N."/>
            <person name="Luecker S."/>
            <person name="Lage O.M."/>
            <person name="Pohl T."/>
            <person name="Merkel B.J."/>
            <person name="Hornburger P."/>
            <person name="Mueller R.-W."/>
            <person name="Bruemmer F."/>
            <person name="Labrenz M."/>
            <person name="Spormann A.M."/>
            <person name="Op den Camp H."/>
            <person name="Overmann J."/>
            <person name="Amann R."/>
            <person name="Jetten M.S.M."/>
            <person name="Mascher T."/>
            <person name="Medema M.H."/>
            <person name="Devos D.P."/>
            <person name="Kaster A.-K."/>
            <person name="Ovreas L."/>
            <person name="Rohde M."/>
            <person name="Galperin M.Y."/>
            <person name="Jogler C."/>
        </authorList>
    </citation>
    <scope>NUCLEOTIDE SEQUENCE [LARGE SCALE GENOMIC DNA]</scope>
    <source>
        <strain evidence="1 2">K22_7</strain>
    </source>
</reference>
<dbReference type="GO" id="GO:0016787">
    <property type="term" value="F:hydrolase activity"/>
    <property type="evidence" value="ECO:0007669"/>
    <property type="project" value="UniProtKB-KW"/>
</dbReference>
<dbReference type="PANTHER" id="PTHR43611">
    <property type="entry name" value="ALPHA-D-GLUCOSE 1-PHOSPHATE PHOSPHATASE"/>
    <property type="match status" value="1"/>
</dbReference>
<dbReference type="KEGG" id="rlc:K227x_11480"/>
<dbReference type="EC" id="3.1.3.-" evidence="1"/>
<proteinExistence type="predicted"/>
<protein>
    <submittedName>
        <fullName evidence="1">Alpha-D-glucose-1-phosphate phosphatase YihX</fullName>
        <ecNumber evidence="1">3.1.3.-</ecNumber>
    </submittedName>
</protein>
<dbReference type="InterPro" id="IPR023198">
    <property type="entry name" value="PGP-like_dom2"/>
</dbReference>
<keyword evidence="1" id="KW-0378">Hydrolase</keyword>
<accession>A0A517N6M9</accession>
<dbReference type="InterPro" id="IPR036412">
    <property type="entry name" value="HAD-like_sf"/>
</dbReference>
<sequence>MSDDGRIRFVYFDLGNVLLSFDEAIAHANLAKLFGVSASHAKTAVYDSGLENRFEQGVYSPGQFATEVCLAIGATGNPPTPAQICDAISDMFTPIDGMQGVMAAVRGLGFGVGILSNTCHAHWDWVVRHDYDVVLRRPDATILSYEIESMKPDGRIYEAAEAAAAVDPSEILFIDDKPENVAAAAQRGWQAKQCFGGREAVGVLGEMGVLA</sequence>
<keyword evidence="2" id="KW-1185">Reference proteome</keyword>
<dbReference type="NCBIfam" id="TIGR01509">
    <property type="entry name" value="HAD-SF-IA-v3"/>
    <property type="match status" value="1"/>
</dbReference>
<dbReference type="InterPro" id="IPR023214">
    <property type="entry name" value="HAD_sf"/>
</dbReference>
<dbReference type="OrthoDB" id="9797415at2"/>
<evidence type="ECO:0000313" key="1">
    <source>
        <dbReference type="EMBL" id="QDT02770.1"/>
    </source>
</evidence>
<dbReference type="PRINTS" id="PR00413">
    <property type="entry name" value="HADHALOGNASE"/>
</dbReference>
<dbReference type="SFLD" id="SFLDG01129">
    <property type="entry name" value="C1.5:_HAD__Beta-PGM__Phosphata"/>
    <property type="match status" value="1"/>
</dbReference>
<dbReference type="InterPro" id="IPR006439">
    <property type="entry name" value="HAD-SF_hydro_IA"/>
</dbReference>
<dbReference type="PANTHER" id="PTHR43611:SF3">
    <property type="entry name" value="FLAVIN MONONUCLEOTIDE HYDROLASE 1, CHLOROPLATIC"/>
    <property type="match status" value="1"/>
</dbReference>
<evidence type="ECO:0000313" key="2">
    <source>
        <dbReference type="Proteomes" id="UP000318538"/>
    </source>
</evidence>
<dbReference type="EMBL" id="CP036525">
    <property type="protein sequence ID" value="QDT02770.1"/>
    <property type="molecule type" value="Genomic_DNA"/>
</dbReference>
<dbReference type="Proteomes" id="UP000318538">
    <property type="component" value="Chromosome"/>
</dbReference>
<dbReference type="CDD" id="cd02603">
    <property type="entry name" value="HAD_sEH-N_like"/>
    <property type="match status" value="1"/>
</dbReference>
<dbReference type="Gene3D" id="3.40.50.1000">
    <property type="entry name" value="HAD superfamily/HAD-like"/>
    <property type="match status" value="1"/>
</dbReference>
<dbReference type="Pfam" id="PF00702">
    <property type="entry name" value="Hydrolase"/>
    <property type="match status" value="1"/>
</dbReference>